<keyword evidence="4 7" id="KW-0732">Signal</keyword>
<dbReference type="InterPro" id="IPR006059">
    <property type="entry name" value="SBP"/>
</dbReference>
<proteinExistence type="inferred from homology"/>
<sequence>MKLKHLVMLTALACAAHAHATDVEVLHYWTSGSEAKSVGQLQQIVKEDGFGWKDFAVAGGAGENAATALKTRVISGKPPTAAQIKGPSIQEWGKEGVLANIDEAAAAGKWDAALPKVVADIMKYKGHYVAAPVNVHRVNWVWANPEVLKKAGVNGVPATWDAFFEAADKIKKSGAIAIAHGGQPWQDATVFESVALGVGGTEFYKKAILQLDQKELTGPTMIKVFDTLARVKGYIDKDAAGRDWNLATAMVINGKAGFQFMGDWAKGEFSNAGKIPGRDYLCAAAPGTDKAYTFNVDSFAMFAQKDAAAKKGQIALANAIMNPKFQAIFNLNKGSIPVRSGVPRAKFDDCAIKSMDDMDATNKGGGLVPSFAHGMALASATQGAVVDVIAKFMNSNMSSKDAAAALAKAAKVK</sequence>
<evidence type="ECO:0000256" key="3">
    <source>
        <dbReference type="ARBA" id="ARBA00022448"/>
    </source>
</evidence>
<comment type="similarity">
    <text evidence="2">Belongs to the bacterial solute-binding protein 1 family.</text>
</comment>
<dbReference type="SUPFAM" id="SSF53850">
    <property type="entry name" value="Periplasmic binding protein-like II"/>
    <property type="match status" value="1"/>
</dbReference>
<feature type="chain" id="PRO_5046626249" description="Probable sugar-binding periplasmic protein" evidence="7">
    <location>
        <begin position="21"/>
        <end position="413"/>
    </location>
</feature>
<comment type="subcellular location">
    <subcellularLocation>
        <location evidence="1">Periplasm</location>
    </subcellularLocation>
</comment>
<dbReference type="InterPro" id="IPR050490">
    <property type="entry name" value="Bact_solute-bd_prot1"/>
</dbReference>
<evidence type="ECO:0000256" key="4">
    <source>
        <dbReference type="ARBA" id="ARBA00022729"/>
    </source>
</evidence>
<dbReference type="RefSeq" id="WP_273670942.1">
    <property type="nucleotide sequence ID" value="NZ_JAQQXR010000004.1"/>
</dbReference>
<evidence type="ECO:0000313" key="9">
    <source>
        <dbReference type="Proteomes" id="UP001221208"/>
    </source>
</evidence>
<evidence type="ECO:0000313" key="8">
    <source>
        <dbReference type="EMBL" id="MDC8758264.1"/>
    </source>
</evidence>
<dbReference type="Proteomes" id="UP001221208">
    <property type="component" value="Unassembled WGS sequence"/>
</dbReference>
<keyword evidence="3" id="KW-0813">Transport</keyword>
<comment type="function">
    <text evidence="5">Part of a binding-protein-dependent transport system for a sugar.</text>
</comment>
<organism evidence="8 9">
    <name type="scientific">Janthinobacterium fluminis</name>
    <dbReference type="NCBI Taxonomy" id="2987524"/>
    <lineage>
        <taxon>Bacteria</taxon>
        <taxon>Pseudomonadati</taxon>
        <taxon>Pseudomonadota</taxon>
        <taxon>Betaproteobacteria</taxon>
        <taxon>Burkholderiales</taxon>
        <taxon>Oxalobacteraceae</taxon>
        <taxon>Janthinobacterium</taxon>
    </lineage>
</organism>
<dbReference type="EMBL" id="JAQQXR010000004">
    <property type="protein sequence ID" value="MDC8758264.1"/>
    <property type="molecule type" value="Genomic_DNA"/>
</dbReference>
<evidence type="ECO:0000256" key="2">
    <source>
        <dbReference type="ARBA" id="ARBA00008520"/>
    </source>
</evidence>
<gene>
    <name evidence="8" type="ORF">OIK44_11755</name>
</gene>
<dbReference type="Gene3D" id="3.40.190.10">
    <property type="entry name" value="Periplasmic binding protein-like II"/>
    <property type="match status" value="2"/>
</dbReference>
<dbReference type="PANTHER" id="PTHR43649">
    <property type="entry name" value="ARABINOSE-BINDING PROTEIN-RELATED"/>
    <property type="match status" value="1"/>
</dbReference>
<evidence type="ECO:0000256" key="6">
    <source>
        <dbReference type="ARBA" id="ARBA00049753"/>
    </source>
</evidence>
<dbReference type="Pfam" id="PF01547">
    <property type="entry name" value="SBP_bac_1"/>
    <property type="match status" value="1"/>
</dbReference>
<protein>
    <recommendedName>
        <fullName evidence="6">Probable sugar-binding periplasmic protein</fullName>
    </recommendedName>
</protein>
<dbReference type="PANTHER" id="PTHR43649:SF28">
    <property type="entry name" value="BINDING PROTEIN COMPONENT OF ABC SUGAR TRANSPORTER-RELATED"/>
    <property type="match status" value="1"/>
</dbReference>
<feature type="signal peptide" evidence="7">
    <location>
        <begin position="1"/>
        <end position="20"/>
    </location>
</feature>
<name>A0ABT5K071_9BURK</name>
<evidence type="ECO:0000256" key="1">
    <source>
        <dbReference type="ARBA" id="ARBA00004418"/>
    </source>
</evidence>
<evidence type="ECO:0000256" key="7">
    <source>
        <dbReference type="SAM" id="SignalP"/>
    </source>
</evidence>
<reference evidence="8 9" key="1">
    <citation type="submission" date="2022-10" db="EMBL/GenBank/DDBJ databases">
        <title>Janthinobacterium sp. hw3 Genome sequencing.</title>
        <authorList>
            <person name="Park S."/>
        </authorList>
    </citation>
    <scope>NUCLEOTIDE SEQUENCE [LARGE SCALE GENOMIC DNA]</scope>
    <source>
        <strain evidence="9">hw3</strain>
    </source>
</reference>
<evidence type="ECO:0000256" key="5">
    <source>
        <dbReference type="ARBA" id="ARBA00049629"/>
    </source>
</evidence>
<keyword evidence="9" id="KW-1185">Reference proteome</keyword>
<comment type="caution">
    <text evidence="8">The sequence shown here is derived from an EMBL/GenBank/DDBJ whole genome shotgun (WGS) entry which is preliminary data.</text>
</comment>
<accession>A0ABT5K071</accession>